<reference evidence="2 3" key="1">
    <citation type="submission" date="2015-04" db="EMBL/GenBank/DDBJ databases">
        <title>Complete genome sequence of Schizopora paradoxa KUC8140, a cosmopolitan wood degrader in East Asia.</title>
        <authorList>
            <consortium name="DOE Joint Genome Institute"/>
            <person name="Min B."/>
            <person name="Park H."/>
            <person name="Jang Y."/>
            <person name="Kim J.-J."/>
            <person name="Kim K.H."/>
            <person name="Pangilinan J."/>
            <person name="Lipzen A."/>
            <person name="Riley R."/>
            <person name="Grigoriev I.V."/>
            <person name="Spatafora J.W."/>
            <person name="Choi I.-G."/>
        </authorList>
    </citation>
    <scope>NUCLEOTIDE SEQUENCE [LARGE SCALE GENOMIC DNA]</scope>
    <source>
        <strain evidence="2 3">KUC8140</strain>
    </source>
</reference>
<organism evidence="2 3">
    <name type="scientific">Schizopora paradoxa</name>
    <dbReference type="NCBI Taxonomy" id="27342"/>
    <lineage>
        <taxon>Eukaryota</taxon>
        <taxon>Fungi</taxon>
        <taxon>Dikarya</taxon>
        <taxon>Basidiomycota</taxon>
        <taxon>Agaricomycotina</taxon>
        <taxon>Agaricomycetes</taxon>
        <taxon>Hymenochaetales</taxon>
        <taxon>Schizoporaceae</taxon>
        <taxon>Schizopora</taxon>
    </lineage>
</organism>
<evidence type="ECO:0000313" key="3">
    <source>
        <dbReference type="Proteomes" id="UP000053477"/>
    </source>
</evidence>
<dbReference type="OrthoDB" id="5597211at2759"/>
<protein>
    <submittedName>
        <fullName evidence="2">Uncharacterized protein</fullName>
    </submittedName>
</protein>
<proteinExistence type="predicted"/>
<dbReference type="AlphaFoldDB" id="A0A0H2RV02"/>
<feature type="region of interest" description="Disordered" evidence="1">
    <location>
        <begin position="20"/>
        <end position="41"/>
    </location>
</feature>
<sequence length="179" mass="20232">MSLLHPSKRIYHSLCRPCRQFSSPAPSSSRSKRRNERAQDAERKRHLISLYHRADSFITLENLSSHIDEEFARYKDDVVSATRLEYKGSELATELQAWQQMPRYMSRNAATLSAAQNESFGFNDSDCLKSGVDRHYRLRAALQGADGSMKIGLEAVEEYAQKTKGIQAAMLSSDEGLAK</sequence>
<dbReference type="Proteomes" id="UP000053477">
    <property type="component" value="Unassembled WGS sequence"/>
</dbReference>
<accession>A0A0H2RV02</accession>
<evidence type="ECO:0000313" key="2">
    <source>
        <dbReference type="EMBL" id="KLO15674.1"/>
    </source>
</evidence>
<evidence type="ECO:0000256" key="1">
    <source>
        <dbReference type="SAM" id="MobiDB-lite"/>
    </source>
</evidence>
<keyword evidence="3" id="KW-1185">Reference proteome</keyword>
<dbReference type="InParanoid" id="A0A0H2RV02"/>
<name>A0A0H2RV02_9AGAM</name>
<dbReference type="EMBL" id="KQ085926">
    <property type="protein sequence ID" value="KLO15674.1"/>
    <property type="molecule type" value="Genomic_DNA"/>
</dbReference>
<gene>
    <name evidence="2" type="ORF">SCHPADRAFT_902186</name>
</gene>